<dbReference type="Proteomes" id="UP000093069">
    <property type="component" value="Chromosome I"/>
</dbReference>
<keyword evidence="5" id="KW-1185">Reference proteome</keyword>
<dbReference type="STRING" id="54262.CHITON_0052"/>
<reference evidence="3" key="2">
    <citation type="submission" date="2016-01" db="EMBL/GenBank/DDBJ databases">
        <authorList>
            <person name="Oliw E.H."/>
        </authorList>
    </citation>
    <scope>NUCLEOTIDE SEQUENCE</scope>
    <source>
        <strain evidence="3">1</strain>
    </source>
</reference>
<name>A0A160VTE3_9EURY</name>
<dbReference type="OrthoDB" id="381718at2157"/>
<reference evidence="4" key="1">
    <citation type="submission" date="2016-01" db="EMBL/GenBank/DDBJ databases">
        <authorList>
            <person name="Vorgias C.E."/>
        </authorList>
    </citation>
    <scope>NUCLEOTIDE SEQUENCE [LARGE SCALE GENOMIC DNA]</scope>
</reference>
<evidence type="ECO:0000313" key="3">
    <source>
        <dbReference type="EMBL" id="CUX76831.1"/>
    </source>
</evidence>
<dbReference type="GeneID" id="33320963"/>
<keyword evidence="1" id="KW-1133">Transmembrane helix</keyword>
<feature type="transmembrane region" description="Helical" evidence="1">
    <location>
        <begin position="15"/>
        <end position="33"/>
    </location>
</feature>
<keyword evidence="1" id="KW-0812">Transmembrane</keyword>
<gene>
    <name evidence="2" type="ORF">A3L04_00295</name>
    <name evidence="3" type="ORF">CHITON_0052</name>
</gene>
<dbReference type="KEGG" id="tch:CHITON_0052"/>
<dbReference type="RefSeq" id="WP_068575643.1">
    <property type="nucleotide sequence ID" value="NZ_CP015193.1"/>
</dbReference>
<keyword evidence="1" id="KW-0472">Membrane</keyword>
<dbReference type="EMBL" id="LN999010">
    <property type="protein sequence ID" value="CUX76831.1"/>
    <property type="molecule type" value="Genomic_DNA"/>
</dbReference>
<accession>A0A160VTE3</accession>
<reference evidence="2 5" key="3">
    <citation type="submission" date="2016-04" db="EMBL/GenBank/DDBJ databases">
        <title>Complete genome sequence of Thermococcus chitonophagus type strain GC74.</title>
        <authorList>
            <person name="Oger P.M."/>
        </authorList>
    </citation>
    <scope>NUCLEOTIDE SEQUENCE [LARGE SCALE GENOMIC DNA]</scope>
    <source>
        <strain evidence="2 5">GC74</strain>
    </source>
</reference>
<evidence type="ECO:0000256" key="1">
    <source>
        <dbReference type="SAM" id="Phobius"/>
    </source>
</evidence>
<evidence type="ECO:0000313" key="2">
    <source>
        <dbReference type="EMBL" id="ASJ15623.1"/>
    </source>
</evidence>
<proteinExistence type="predicted"/>
<sequence length="223" mass="25509">MALIALSIKYEKKMVIVFVVLLLISVHFLYPYWKARSEYREGKELINNLVSLGGKGNVHRTCNALPADIAITKENYRALISVINSSLVNFTISGGPPGPVVVEGIINNDEDISKLKDLNVGFEFDRLGCEEINYTKEIKLLEEHLSEVPGCCRYYYERDLNSLKSLQAKKEACERLCENYTYVRLFVSPKVYYWPEMWRDTAKDSFILGAVVLSLTLLIKRKL</sequence>
<evidence type="ECO:0000313" key="5">
    <source>
        <dbReference type="Proteomes" id="UP000250189"/>
    </source>
</evidence>
<dbReference type="EMBL" id="CP015193">
    <property type="protein sequence ID" value="ASJ15623.1"/>
    <property type="molecule type" value="Genomic_DNA"/>
</dbReference>
<dbReference type="AlphaFoldDB" id="A0A160VTE3"/>
<organism evidence="3 4">
    <name type="scientific">Thermococcus chitonophagus</name>
    <dbReference type="NCBI Taxonomy" id="54262"/>
    <lineage>
        <taxon>Archaea</taxon>
        <taxon>Methanobacteriati</taxon>
        <taxon>Methanobacteriota</taxon>
        <taxon>Thermococci</taxon>
        <taxon>Thermococcales</taxon>
        <taxon>Thermococcaceae</taxon>
        <taxon>Thermococcus</taxon>
    </lineage>
</organism>
<protein>
    <submittedName>
        <fullName evidence="3">Uncharacterized protein</fullName>
    </submittedName>
</protein>
<dbReference type="Proteomes" id="UP000250189">
    <property type="component" value="Chromosome"/>
</dbReference>
<evidence type="ECO:0000313" key="4">
    <source>
        <dbReference type="Proteomes" id="UP000093069"/>
    </source>
</evidence>